<feature type="transmembrane region" description="Helical" evidence="1">
    <location>
        <begin position="43"/>
        <end position="65"/>
    </location>
</feature>
<dbReference type="Proteomes" id="UP000190286">
    <property type="component" value="Unassembled WGS sequence"/>
</dbReference>
<name>A0A1T4XKD7_9FIRM</name>
<accession>A0A1T4XKD7</accession>
<proteinExistence type="predicted"/>
<reference evidence="2 3" key="1">
    <citation type="submission" date="2017-02" db="EMBL/GenBank/DDBJ databases">
        <authorList>
            <person name="Peterson S.W."/>
        </authorList>
    </citation>
    <scope>NUCLEOTIDE SEQUENCE [LARGE SCALE GENOMIC DNA]</scope>
    <source>
        <strain evidence="2 3">ATCC 27749</strain>
    </source>
</reference>
<evidence type="ECO:0008006" key="4">
    <source>
        <dbReference type="Google" id="ProtNLM"/>
    </source>
</evidence>
<evidence type="ECO:0000313" key="2">
    <source>
        <dbReference type="EMBL" id="SKA89575.1"/>
    </source>
</evidence>
<evidence type="ECO:0000313" key="3">
    <source>
        <dbReference type="Proteomes" id="UP000190286"/>
    </source>
</evidence>
<dbReference type="EMBL" id="FUYF01000011">
    <property type="protein sequence ID" value="SKA89575.1"/>
    <property type="molecule type" value="Genomic_DNA"/>
</dbReference>
<keyword evidence="3" id="KW-1185">Reference proteome</keyword>
<dbReference type="GeneID" id="93338398"/>
<gene>
    <name evidence="2" type="ORF">SAMN02745178_01946</name>
</gene>
<dbReference type="AlphaFoldDB" id="A0A1T4XKD7"/>
<evidence type="ECO:0000256" key="1">
    <source>
        <dbReference type="SAM" id="Phobius"/>
    </source>
</evidence>
<dbReference type="STRING" id="745368.SAMN02745178_01946"/>
<organism evidence="2 3">
    <name type="scientific">Gemmiger formicilis</name>
    <dbReference type="NCBI Taxonomy" id="745368"/>
    <lineage>
        <taxon>Bacteria</taxon>
        <taxon>Bacillati</taxon>
        <taxon>Bacillota</taxon>
        <taxon>Clostridia</taxon>
        <taxon>Eubacteriales</taxon>
        <taxon>Gemmiger</taxon>
    </lineage>
</organism>
<sequence length="352" mass="38946">MTELERWMNDHPPLADALTAEETAALRAKVLARRPKLHALRGWRVMAAAAALCLVAAGAVVLGLFHPMSAANETNALVQKYGEVLDEPLTAEINGHTVTVRALLRGQYTLRILYDVDNARGMEGDDLVWDTANFTLYKPKGASERKWDYGASNVDVGPISGYAVGPWDGRYEASENDTLSCFVDIPLLYEKGNNRTLYIGDLTNYSAKASVKITLPDAPPTLTVDVKKTIALKGGHWFHYDMTDEEAEQYPDATFDIQEVRIEPLAVSVIGMNHGSLPLGGTSRYDVQSRVKLFRADGTELTYGWDGEFYKGSYGRGDKNSGQMTLRVDSYDILDPEAVAWVEIDGERFEVE</sequence>
<dbReference type="RefSeq" id="WP_078784846.1">
    <property type="nucleotide sequence ID" value="NZ_FUYF01000011.1"/>
</dbReference>
<keyword evidence="1" id="KW-0812">Transmembrane</keyword>
<keyword evidence="1" id="KW-1133">Transmembrane helix</keyword>
<protein>
    <recommendedName>
        <fullName evidence="4">DUF4179 domain-containing protein</fullName>
    </recommendedName>
</protein>
<keyword evidence="1" id="KW-0472">Membrane</keyword>